<reference evidence="1 2" key="1">
    <citation type="journal article" date="2003" name="J. Bacteriol.">
        <title>Complete genome sequence of the broad-host-range vibriophage KVP40: comparative genomics of a T4-related bacteriophage.</title>
        <authorList>
            <person name="Miller E."/>
            <person name="Heidelberg J."/>
            <person name="Eisen J."/>
            <person name="Nelson W."/>
            <person name="Durkin A."/>
            <person name="Ciecko A."/>
            <person name="Feldblyum T."/>
            <person name="White O."/>
            <person name="Paulsen I."/>
            <person name="Nierman W."/>
            <person name="Lee J."/>
            <person name="Szczypinski B."/>
            <person name="Fraser C."/>
        </authorList>
    </citation>
    <scope>NUCLEOTIDE SEQUENCE</scope>
    <source>
        <strain evidence="2">Isolate Vibrio parahaemolyticus/Japan/Matsuzaki /1991</strain>
    </source>
</reference>
<dbReference type="OrthoDB" id="33021at10239"/>
<gene>
    <name evidence="1" type="ORF">KVP40.0217</name>
</gene>
<dbReference type="EMBL" id="AY283928">
    <property type="protein sequence ID" value="AAQ64286.1"/>
    <property type="molecule type" value="Genomic_DNA"/>
</dbReference>
<name>Q6WHT7_BPKVM</name>
<sequence>MAMVVKGLPVYLVGAPCIMIDAQTKAPLNGTEGDVEKQVLEMRSFLSKPNWWLEKVLEELADGAIQEGATALYLYDVDHHAEIPGTGIIYRIRGAWA</sequence>
<dbReference type="GeneID" id="2545679"/>
<proteinExistence type="predicted"/>
<dbReference type="RefSeq" id="NP_899463.1">
    <property type="nucleotide sequence ID" value="NC_005083.2"/>
</dbReference>
<dbReference type="KEGG" id="vg:2545679"/>
<organismHost>
    <name type="scientific">Vibrio parahaemolyticus</name>
    <dbReference type="NCBI Taxonomy" id="670"/>
</organismHost>
<keyword evidence="2" id="KW-1185">Reference proteome</keyword>
<organism evidence="1 2">
    <name type="scientific">Vibrio phage KVP40 (isolate Vibrio parahaemolyticus/Japan/Matsuzaki/1991)</name>
    <name type="common">KVP40</name>
    <name type="synonym">Bacteriophage KVP40</name>
    <dbReference type="NCBI Taxonomy" id="75320"/>
    <lineage>
        <taxon>Viruses</taxon>
        <taxon>Duplodnaviria</taxon>
        <taxon>Heunggongvirae</taxon>
        <taxon>Uroviricota</taxon>
        <taxon>Caudoviricetes</taxon>
        <taxon>Pantevenvirales</taxon>
        <taxon>Straboviridae</taxon>
        <taxon>Schizotequatrovirus</taxon>
        <taxon>Schizotequatrovirus KVP40</taxon>
    </lineage>
</organism>
<evidence type="ECO:0000313" key="1">
    <source>
        <dbReference type="EMBL" id="AAQ64286.1"/>
    </source>
</evidence>
<evidence type="ECO:0000313" key="2">
    <source>
        <dbReference type="Proteomes" id="UP000001785"/>
    </source>
</evidence>
<protein>
    <submittedName>
        <fullName evidence="1">Uncharacterized protein</fullName>
    </submittedName>
</protein>
<dbReference type="Proteomes" id="UP000001785">
    <property type="component" value="Segment"/>
</dbReference>
<accession>Q6WHT7</accession>